<dbReference type="GO" id="GO:0052629">
    <property type="term" value="F:phosphatidylinositol-3,5-bisphosphate 3-phosphatase activity"/>
    <property type="evidence" value="ECO:0007669"/>
    <property type="project" value="TreeGrafter"/>
</dbReference>
<evidence type="ECO:0000256" key="1">
    <source>
        <dbReference type="ARBA" id="ARBA00007471"/>
    </source>
</evidence>
<dbReference type="SUPFAM" id="SSF52799">
    <property type="entry name" value="(Phosphotyrosine protein) phosphatases II"/>
    <property type="match status" value="1"/>
</dbReference>
<keyword evidence="2" id="KW-0443">Lipid metabolism</keyword>
<dbReference type="PANTHER" id="PTHR10807:SF128">
    <property type="entry name" value="PHOSPHATIDYLINOSITOL-3,5-BISPHOSPHATE 3-PHOSPHATASE"/>
    <property type="match status" value="1"/>
</dbReference>
<protein>
    <recommendedName>
        <fullName evidence="6">Myotubularin phosphatase domain-containing protein</fullName>
    </recommendedName>
</protein>
<feature type="region of interest" description="Disordered" evidence="5">
    <location>
        <begin position="1"/>
        <end position="60"/>
    </location>
</feature>
<proteinExistence type="inferred from homology"/>
<dbReference type="InterPro" id="IPR016130">
    <property type="entry name" value="Tyr_Pase_AS"/>
</dbReference>
<dbReference type="Proteomes" id="UP000681722">
    <property type="component" value="Unassembled WGS sequence"/>
</dbReference>
<dbReference type="InterPro" id="IPR010569">
    <property type="entry name" value="Myotubularin-like_Pase_dom"/>
</dbReference>
<dbReference type="InterPro" id="IPR011993">
    <property type="entry name" value="PH-like_dom_sf"/>
</dbReference>
<dbReference type="Proteomes" id="UP000663829">
    <property type="component" value="Unassembled WGS sequence"/>
</dbReference>
<dbReference type="GO" id="GO:0016020">
    <property type="term" value="C:membrane"/>
    <property type="evidence" value="ECO:0007669"/>
    <property type="project" value="TreeGrafter"/>
</dbReference>
<evidence type="ECO:0000313" key="9">
    <source>
        <dbReference type="Proteomes" id="UP000663829"/>
    </source>
</evidence>
<reference evidence="7" key="1">
    <citation type="submission" date="2021-02" db="EMBL/GenBank/DDBJ databases">
        <authorList>
            <person name="Nowell W R."/>
        </authorList>
    </citation>
    <scope>NUCLEOTIDE SEQUENCE</scope>
</reference>
<dbReference type="PROSITE" id="PS00383">
    <property type="entry name" value="TYR_PHOSPHATASE_1"/>
    <property type="match status" value="1"/>
</dbReference>
<dbReference type="GO" id="GO:0004438">
    <property type="term" value="F:phosphatidylinositol-3-phosphate phosphatase activity"/>
    <property type="evidence" value="ECO:0007669"/>
    <property type="project" value="TreeGrafter"/>
</dbReference>
<dbReference type="EMBL" id="CAJOBC010000510">
    <property type="protein sequence ID" value="CAF3595145.1"/>
    <property type="molecule type" value="Genomic_DNA"/>
</dbReference>
<keyword evidence="9" id="KW-1185">Reference proteome</keyword>
<evidence type="ECO:0000256" key="2">
    <source>
        <dbReference type="ARBA" id="ARBA00023098"/>
    </source>
</evidence>
<dbReference type="GO" id="GO:0005737">
    <property type="term" value="C:cytoplasm"/>
    <property type="evidence" value="ECO:0007669"/>
    <property type="project" value="TreeGrafter"/>
</dbReference>
<dbReference type="PANTHER" id="PTHR10807">
    <property type="entry name" value="MYOTUBULARIN-RELATED"/>
    <property type="match status" value="1"/>
</dbReference>
<dbReference type="InterPro" id="IPR030564">
    <property type="entry name" value="Myotubularin"/>
</dbReference>
<comment type="caution">
    <text evidence="7">The sequence shown here is derived from an EMBL/GenBank/DDBJ whole genome shotgun (WGS) entry which is preliminary data.</text>
</comment>
<evidence type="ECO:0000256" key="3">
    <source>
        <dbReference type="PIRSR" id="PIRSR630564-1"/>
    </source>
</evidence>
<dbReference type="PROSITE" id="PS51339">
    <property type="entry name" value="PPASE_MYOTUBULARIN"/>
    <property type="match status" value="1"/>
</dbReference>
<dbReference type="SUPFAM" id="SSF50729">
    <property type="entry name" value="PH domain-like"/>
    <property type="match status" value="1"/>
</dbReference>
<evidence type="ECO:0000313" key="8">
    <source>
        <dbReference type="EMBL" id="CAF3595145.1"/>
    </source>
</evidence>
<gene>
    <name evidence="7" type="ORF">GPM918_LOCUS3957</name>
    <name evidence="8" type="ORF">SRO942_LOCUS3957</name>
</gene>
<dbReference type="InterPro" id="IPR029021">
    <property type="entry name" value="Prot-tyrosine_phosphatase-like"/>
</dbReference>
<sequence length="637" mass="73551">MTSNNKRDLTNTKIRRSNSHDSIVDTLHPTSRILHSKSSNKATSGSFEIKDDSSISSSNENISMSNVAHSALQHSQGAMSSGKIYRHSQPEPHAIKHTYELRLPIKLLKGEEEIKLREDVSYRINSRTTYRGELVLTKFRLIFATKVSDKIQVLVDVPLGMISQIERIGGQVRSNIDDVSYGIEINCKDFRCYFFDNTKGQNQRRNLLDQLTRLIFPISTNKIDLTSPIQFFSLFFASDYKKKMCPNVIDEGWILYNKMKDYTRMQNCDPHWTINADINKGYALCDTYPDILVLPSNFDTSRLSRVSEFRSRARIPVVLSWYSRETYATITRSSQPLTGLSNKTCEDDIDLLRKVADANVNQGPKLLILDARPKMHAMANMANGGGYEDYPNCELEFHNIQSIHVMRESLRKLQASLRAVAYDDKTWFSDLENSNWLFHIRAILTGAFRLVSLVYNEKRSVLVHCSDGGDRTAQLTSLSMLMLDGHYRTLNGYMILIEKEWLSFGHKFFLRIGHGDKSDSERSPVFLQFLDCTFQLLQQFPSAFEFNEKLLITIADNLYSCQYGTFLLNSEKLRTEMKVSEHTMSLWTHVLRERSLYLNPFYNDKIEKVLLPNNAIRQIKLWKNYYCRYVPSFKSSL</sequence>
<dbReference type="Pfam" id="PF06602">
    <property type="entry name" value="Myotub-related"/>
    <property type="match status" value="1"/>
</dbReference>
<evidence type="ECO:0000256" key="5">
    <source>
        <dbReference type="SAM" id="MobiDB-lite"/>
    </source>
</evidence>
<dbReference type="SMART" id="SM00404">
    <property type="entry name" value="PTPc_motif"/>
    <property type="match status" value="1"/>
</dbReference>
<dbReference type="OrthoDB" id="271628at2759"/>
<accession>A0A813TB23</accession>
<dbReference type="AlphaFoldDB" id="A0A813TB23"/>
<feature type="non-terminal residue" evidence="7">
    <location>
        <position position="637"/>
    </location>
</feature>
<feature type="compositionally biased region" description="Basic and acidic residues" evidence="5">
    <location>
        <begin position="1"/>
        <end position="10"/>
    </location>
</feature>
<comment type="similarity">
    <text evidence="1">Belongs to the protein-tyrosine phosphatase family. Non-receptor class myotubularin subfamily.</text>
</comment>
<evidence type="ECO:0000313" key="7">
    <source>
        <dbReference type="EMBL" id="CAF0809590.1"/>
    </source>
</evidence>
<organism evidence="7 9">
    <name type="scientific">Didymodactylos carnosus</name>
    <dbReference type="NCBI Taxonomy" id="1234261"/>
    <lineage>
        <taxon>Eukaryota</taxon>
        <taxon>Metazoa</taxon>
        <taxon>Spiralia</taxon>
        <taxon>Gnathifera</taxon>
        <taxon>Rotifera</taxon>
        <taxon>Eurotatoria</taxon>
        <taxon>Bdelloidea</taxon>
        <taxon>Philodinida</taxon>
        <taxon>Philodinidae</taxon>
        <taxon>Didymodactylos</taxon>
    </lineage>
</organism>
<feature type="domain" description="Myotubularin phosphatase" evidence="6">
    <location>
        <begin position="252"/>
        <end position="626"/>
    </location>
</feature>
<dbReference type="EMBL" id="CAJNOQ010000510">
    <property type="protein sequence ID" value="CAF0809590.1"/>
    <property type="molecule type" value="Genomic_DNA"/>
</dbReference>
<feature type="binding site" evidence="4">
    <location>
        <begin position="465"/>
        <end position="471"/>
    </location>
    <ligand>
        <name>substrate</name>
    </ligand>
</feature>
<evidence type="ECO:0000259" key="6">
    <source>
        <dbReference type="PROSITE" id="PS51339"/>
    </source>
</evidence>
<dbReference type="Gene3D" id="2.30.29.30">
    <property type="entry name" value="Pleckstrin-homology domain (PH domain)/Phosphotyrosine-binding domain (PTB)"/>
    <property type="match status" value="1"/>
</dbReference>
<feature type="compositionally biased region" description="Polar residues" evidence="5">
    <location>
        <begin position="36"/>
        <end position="46"/>
    </location>
</feature>
<evidence type="ECO:0000256" key="4">
    <source>
        <dbReference type="PIRSR" id="PIRSR630564-2"/>
    </source>
</evidence>
<feature type="active site" description="Phosphocysteine intermediate" evidence="3">
    <location>
        <position position="465"/>
    </location>
</feature>
<dbReference type="InterPro" id="IPR003595">
    <property type="entry name" value="Tyr_Pase_cat"/>
</dbReference>
<dbReference type="GO" id="GO:0046856">
    <property type="term" value="P:phosphatidylinositol dephosphorylation"/>
    <property type="evidence" value="ECO:0007669"/>
    <property type="project" value="TreeGrafter"/>
</dbReference>
<name>A0A813TB23_9BILA</name>